<gene>
    <name evidence="2" type="ORF">K489DRAFT_374948</name>
</gene>
<dbReference type="Proteomes" id="UP000504637">
    <property type="component" value="Unplaced"/>
</dbReference>
<evidence type="ECO:0000313" key="2">
    <source>
        <dbReference type="RefSeq" id="XP_033463904.1"/>
    </source>
</evidence>
<dbReference type="GeneID" id="54361371"/>
<reference evidence="2" key="1">
    <citation type="submission" date="2020-01" db="EMBL/GenBank/DDBJ databases">
        <authorList>
            <consortium name="DOE Joint Genome Institute"/>
            <person name="Haridas S."/>
            <person name="Albert R."/>
            <person name="Binder M."/>
            <person name="Bloem J."/>
            <person name="Labutti K."/>
            <person name="Salamov A."/>
            <person name="Andreopoulos B."/>
            <person name="Baker S.E."/>
            <person name="Barry K."/>
            <person name="Bills G."/>
            <person name="Bluhm B.H."/>
            <person name="Cannon C."/>
            <person name="Castanera R."/>
            <person name="Culley D.E."/>
            <person name="Daum C."/>
            <person name="Ezra D."/>
            <person name="Gonzalez J.B."/>
            <person name="Henrissat B."/>
            <person name="Kuo A."/>
            <person name="Liang C."/>
            <person name="Lipzen A."/>
            <person name="Lutzoni F."/>
            <person name="Magnuson J."/>
            <person name="Mondo S."/>
            <person name="Nolan M."/>
            <person name="Ohm R."/>
            <person name="Pangilinan J."/>
            <person name="Park H.-J."/>
            <person name="Ramirez L."/>
            <person name="Alfaro M."/>
            <person name="Sun H."/>
            <person name="Tritt A."/>
            <person name="Yoshinaga Y."/>
            <person name="Zwiers L.-H."/>
            <person name="Turgeon B.G."/>
            <person name="Goodwin S.B."/>
            <person name="Spatafora J.W."/>
            <person name="Crous P.W."/>
            <person name="Grigoriev I.V."/>
        </authorList>
    </citation>
    <scope>NUCLEOTIDE SEQUENCE</scope>
    <source>
        <strain evidence="2">CBS 342.82</strain>
    </source>
</reference>
<sequence>MDVAQSSTEPLRVCIRIPLKYIPGEHFRRPDRLGQLFCKSHLRRPLCTKEGHDYIHIPPNFDGEGDVKCWFILDFNVSGPIDSRELLEQVRHECYQGCLLDDGQLVFEPYSKSKEGPIFAYVRIFAWGGLEGENSTTCKT</sequence>
<organism evidence="2">
    <name type="scientific">Dissoconium aciculare CBS 342.82</name>
    <dbReference type="NCBI Taxonomy" id="1314786"/>
    <lineage>
        <taxon>Eukaryota</taxon>
        <taxon>Fungi</taxon>
        <taxon>Dikarya</taxon>
        <taxon>Ascomycota</taxon>
        <taxon>Pezizomycotina</taxon>
        <taxon>Dothideomycetes</taxon>
        <taxon>Dothideomycetidae</taxon>
        <taxon>Mycosphaerellales</taxon>
        <taxon>Dissoconiaceae</taxon>
        <taxon>Dissoconium</taxon>
    </lineage>
</organism>
<protein>
    <submittedName>
        <fullName evidence="2">Uncharacterized protein</fullName>
    </submittedName>
</protein>
<name>A0A6J3MG80_9PEZI</name>
<accession>A0A6J3MG80</accession>
<proteinExistence type="predicted"/>
<dbReference type="RefSeq" id="XP_033463904.1">
    <property type="nucleotide sequence ID" value="XM_033603571.1"/>
</dbReference>
<reference evidence="2" key="2">
    <citation type="submission" date="2020-04" db="EMBL/GenBank/DDBJ databases">
        <authorList>
            <consortium name="NCBI Genome Project"/>
        </authorList>
    </citation>
    <scope>NUCLEOTIDE SEQUENCE</scope>
    <source>
        <strain evidence="2">CBS 342.82</strain>
    </source>
</reference>
<evidence type="ECO:0000313" key="1">
    <source>
        <dbReference type="Proteomes" id="UP000504637"/>
    </source>
</evidence>
<reference evidence="2" key="3">
    <citation type="submission" date="2025-08" db="UniProtKB">
        <authorList>
            <consortium name="RefSeq"/>
        </authorList>
    </citation>
    <scope>IDENTIFICATION</scope>
    <source>
        <strain evidence="2">CBS 342.82</strain>
    </source>
</reference>
<dbReference type="AlphaFoldDB" id="A0A6J3MG80"/>
<keyword evidence="1" id="KW-1185">Reference proteome</keyword>
<dbReference type="OrthoDB" id="4297596at2759"/>